<sequence>MVSNVHLSNEPMLTNVSLSIEPKPIIGQTEPSAKFWFESQPEQIKDLVDFWFKSAAYMDDLYDFSKEFNIGDLYRDRIVLMNHIRAYAAVNKFNLVHILSNEYKIVRRICLYQLTMTSASILTTDGNQWFSLQRHHDDLELLAELKDHLPYGLKLVRAEAYLFVPVDYDLSIHFNHGWKPVVFFAEFVAMQEPI</sequence>
<comment type="caution">
    <text evidence="1">The sequence shown here is derived from an EMBL/GenBank/DDBJ whole genome shotgun (WGS) entry which is preliminary data.</text>
</comment>
<dbReference type="AlphaFoldDB" id="A0A7J7N4F3"/>
<organism evidence="1 2">
    <name type="scientific">Kingdonia uniflora</name>
    <dbReference type="NCBI Taxonomy" id="39325"/>
    <lineage>
        <taxon>Eukaryota</taxon>
        <taxon>Viridiplantae</taxon>
        <taxon>Streptophyta</taxon>
        <taxon>Embryophyta</taxon>
        <taxon>Tracheophyta</taxon>
        <taxon>Spermatophyta</taxon>
        <taxon>Magnoliopsida</taxon>
        <taxon>Ranunculales</taxon>
        <taxon>Circaeasteraceae</taxon>
        <taxon>Kingdonia</taxon>
    </lineage>
</organism>
<protein>
    <submittedName>
        <fullName evidence="1">Uncharacterized protein</fullName>
    </submittedName>
</protein>
<evidence type="ECO:0000313" key="2">
    <source>
        <dbReference type="Proteomes" id="UP000541444"/>
    </source>
</evidence>
<gene>
    <name evidence="1" type="ORF">GIB67_014112</name>
</gene>
<name>A0A7J7N4F3_9MAGN</name>
<keyword evidence="2" id="KW-1185">Reference proteome</keyword>
<reference evidence="1 2" key="1">
    <citation type="journal article" date="2020" name="IScience">
        <title>Genome Sequencing of the Endangered Kingdonia uniflora (Circaeasteraceae, Ranunculales) Reveals Potential Mechanisms of Evolutionary Specialization.</title>
        <authorList>
            <person name="Sun Y."/>
            <person name="Deng T."/>
            <person name="Zhang A."/>
            <person name="Moore M.J."/>
            <person name="Landis J.B."/>
            <person name="Lin N."/>
            <person name="Zhang H."/>
            <person name="Zhang X."/>
            <person name="Huang J."/>
            <person name="Zhang X."/>
            <person name="Sun H."/>
            <person name="Wang H."/>
        </authorList>
    </citation>
    <scope>NUCLEOTIDE SEQUENCE [LARGE SCALE GENOMIC DNA]</scope>
    <source>
        <strain evidence="1">TB1705</strain>
        <tissue evidence="1">Leaf</tissue>
    </source>
</reference>
<proteinExistence type="predicted"/>
<dbReference type="EMBL" id="JACGCM010001069">
    <property type="protein sequence ID" value="KAF6161910.1"/>
    <property type="molecule type" value="Genomic_DNA"/>
</dbReference>
<evidence type="ECO:0000313" key="1">
    <source>
        <dbReference type="EMBL" id="KAF6161910.1"/>
    </source>
</evidence>
<dbReference type="Proteomes" id="UP000541444">
    <property type="component" value="Unassembled WGS sequence"/>
</dbReference>
<accession>A0A7J7N4F3</accession>